<keyword evidence="5" id="KW-0653">Protein transport</keyword>
<dbReference type="PANTHER" id="PTHR34982">
    <property type="entry name" value="YOP PROTEINS TRANSLOCATION PROTEIN L"/>
    <property type="match status" value="1"/>
</dbReference>
<evidence type="ECO:0000256" key="4">
    <source>
        <dbReference type="ARBA" id="ARBA00022795"/>
    </source>
</evidence>
<dbReference type="RefSeq" id="WP_380138143.1">
    <property type="nucleotide sequence ID" value="NZ_JBHLUI010000009.1"/>
</dbReference>
<sequence length="258" mass="26856">MTSSPDAFVPAALGPAAANRPRVFAAAPVTTTSRPERTFTTFEVPADPAAVRVRESARAAGYAEGWSAGLRQAHERVEAERAAARVAEQEQAVREATQRAAVLRRSEDALLAAADELRARQDPTVGELADTVLALACDLAGAVLDRELALMDSPVLEAVKRALRPLEAADPVTVRVHPADLMGRPGDTLKDFAADADAGRVNFVADSSLHPGEAIARQGETTIDARLRASVARAVDALLGDTPGVVTDVSAEVGGAAA</sequence>
<evidence type="ECO:0000256" key="3">
    <source>
        <dbReference type="ARBA" id="ARBA00022448"/>
    </source>
</evidence>
<keyword evidence="7" id="KW-0175">Coiled coil</keyword>
<name>A0ABV5LR57_9ACTN</name>
<evidence type="ECO:0000256" key="6">
    <source>
        <dbReference type="ARBA" id="ARBA00023225"/>
    </source>
</evidence>
<keyword evidence="4" id="KW-1005">Bacterial flagellum biogenesis</keyword>
<dbReference type="EMBL" id="JBHMDM010000003">
    <property type="protein sequence ID" value="MFB9376567.1"/>
    <property type="molecule type" value="Genomic_DNA"/>
</dbReference>
<comment type="function">
    <text evidence="1">Needed for flagellar regrowth and assembly.</text>
</comment>
<feature type="domain" description="Flagellar assembly protein FliH/Type III secretion system HrpE" evidence="8">
    <location>
        <begin position="110"/>
        <end position="228"/>
    </location>
</feature>
<comment type="similarity">
    <text evidence="2">Belongs to the FliH family.</text>
</comment>
<evidence type="ECO:0000256" key="7">
    <source>
        <dbReference type="SAM" id="Coils"/>
    </source>
</evidence>
<dbReference type="InterPro" id="IPR051472">
    <property type="entry name" value="T3SS_Stator/FliH"/>
</dbReference>
<dbReference type="Pfam" id="PF02108">
    <property type="entry name" value="FliH"/>
    <property type="match status" value="1"/>
</dbReference>
<keyword evidence="3" id="KW-0813">Transport</keyword>
<dbReference type="Proteomes" id="UP001589748">
    <property type="component" value="Unassembled WGS sequence"/>
</dbReference>
<organism evidence="9 10">
    <name type="scientific">Kineococcus gynurae</name>
    <dbReference type="NCBI Taxonomy" id="452979"/>
    <lineage>
        <taxon>Bacteria</taxon>
        <taxon>Bacillati</taxon>
        <taxon>Actinomycetota</taxon>
        <taxon>Actinomycetes</taxon>
        <taxon>Kineosporiales</taxon>
        <taxon>Kineosporiaceae</taxon>
        <taxon>Kineococcus</taxon>
    </lineage>
</organism>
<reference evidence="9 10" key="1">
    <citation type="submission" date="2024-09" db="EMBL/GenBank/DDBJ databases">
        <authorList>
            <person name="Sun Q."/>
            <person name="Mori K."/>
        </authorList>
    </citation>
    <scope>NUCLEOTIDE SEQUENCE [LARGE SCALE GENOMIC DNA]</scope>
    <source>
        <strain evidence="9 10">TISTR 1856</strain>
    </source>
</reference>
<protein>
    <submittedName>
        <fullName evidence="9">FliH/SctL family protein</fullName>
    </submittedName>
</protein>
<feature type="coiled-coil region" evidence="7">
    <location>
        <begin position="70"/>
        <end position="106"/>
    </location>
</feature>
<evidence type="ECO:0000256" key="2">
    <source>
        <dbReference type="ARBA" id="ARBA00006602"/>
    </source>
</evidence>
<accession>A0ABV5LR57</accession>
<evidence type="ECO:0000256" key="1">
    <source>
        <dbReference type="ARBA" id="ARBA00003041"/>
    </source>
</evidence>
<evidence type="ECO:0000313" key="10">
    <source>
        <dbReference type="Proteomes" id="UP001589748"/>
    </source>
</evidence>
<proteinExistence type="inferred from homology"/>
<dbReference type="InterPro" id="IPR018035">
    <property type="entry name" value="Flagellar_FliH/T3SS_HrpE"/>
</dbReference>
<evidence type="ECO:0000313" key="9">
    <source>
        <dbReference type="EMBL" id="MFB9376567.1"/>
    </source>
</evidence>
<evidence type="ECO:0000256" key="5">
    <source>
        <dbReference type="ARBA" id="ARBA00022927"/>
    </source>
</evidence>
<keyword evidence="6" id="KW-1006">Bacterial flagellum protein export</keyword>
<dbReference type="PANTHER" id="PTHR34982:SF1">
    <property type="entry name" value="FLAGELLAR ASSEMBLY PROTEIN FLIH"/>
    <property type="match status" value="1"/>
</dbReference>
<evidence type="ECO:0000259" key="8">
    <source>
        <dbReference type="Pfam" id="PF02108"/>
    </source>
</evidence>
<comment type="caution">
    <text evidence="9">The sequence shown here is derived from an EMBL/GenBank/DDBJ whole genome shotgun (WGS) entry which is preliminary data.</text>
</comment>
<keyword evidence="10" id="KW-1185">Reference proteome</keyword>
<gene>
    <name evidence="9" type="ORF">ACFFVI_06265</name>
</gene>